<feature type="signal peptide" evidence="7">
    <location>
        <begin position="1"/>
        <end position="30"/>
    </location>
</feature>
<dbReference type="GO" id="GO:0009279">
    <property type="term" value="C:cell outer membrane"/>
    <property type="evidence" value="ECO:0007669"/>
    <property type="project" value="UniProtKB-SubCell"/>
</dbReference>
<dbReference type="InterPro" id="IPR039426">
    <property type="entry name" value="TonB-dep_rcpt-like"/>
</dbReference>
<evidence type="ECO:0008006" key="12">
    <source>
        <dbReference type="Google" id="ProtNLM"/>
    </source>
</evidence>
<evidence type="ECO:0000256" key="2">
    <source>
        <dbReference type="ARBA" id="ARBA00022448"/>
    </source>
</evidence>
<dbReference type="STRING" id="493475.GARC_1422"/>
<keyword evidence="4" id="KW-0812">Transmembrane</keyword>
<name>K6YJQ3_9ALTE</name>
<dbReference type="SUPFAM" id="SSF49464">
    <property type="entry name" value="Carboxypeptidase regulatory domain-like"/>
    <property type="match status" value="1"/>
</dbReference>
<dbReference type="Pfam" id="PF13620">
    <property type="entry name" value="CarboxypepD_reg"/>
    <property type="match status" value="1"/>
</dbReference>
<comment type="caution">
    <text evidence="10">The sequence shown here is derived from an EMBL/GenBank/DDBJ whole genome shotgun (WGS) entry which is preliminary data.</text>
</comment>
<proteinExistence type="predicted"/>
<keyword evidence="3" id="KW-1134">Transmembrane beta strand</keyword>
<dbReference type="InterPro" id="IPR057601">
    <property type="entry name" value="Oar-like_b-barrel"/>
</dbReference>
<dbReference type="SUPFAM" id="SSF56935">
    <property type="entry name" value="Porins"/>
    <property type="match status" value="1"/>
</dbReference>
<evidence type="ECO:0000256" key="4">
    <source>
        <dbReference type="ARBA" id="ARBA00022692"/>
    </source>
</evidence>
<dbReference type="Pfam" id="PF07715">
    <property type="entry name" value="Plug"/>
    <property type="match status" value="1"/>
</dbReference>
<dbReference type="AlphaFoldDB" id="K6YJQ3"/>
<dbReference type="Gene3D" id="2.40.170.20">
    <property type="entry name" value="TonB-dependent receptor, beta-barrel domain"/>
    <property type="match status" value="1"/>
</dbReference>
<sequence>MTKRTLPFCKKTRLALLVASSLAFSGLASAQVTSSSIRGQVVDTQGNPLSGVTVEVIHSPTGSRKTLTTSENGIFQSGGMTVGGPYEVKLQDGSSYQAQTISDLFLQLGRTSSVELQASANGAQLEVIEIRGKVTMEAAFKKGPSSEFTEQDITNTAAISRDIKSLLKRDSKITVDTTVDGGPALSVAGGNIRGNSLTVDGVKQNDDFGLNKNGYPGRRSPISLDAIEQISVNIAPIDVTYGGFQGGNINIVTKSGTNDFHGSAFYFRSDDSFIGDKSEGESLNIGEFKEDTYGFSLGGAFIEDKLFFFASYEKFESTSPYQFSLDNLDGVNDPNERRDVSQADFDRIAQVANDVWGYDIGGYNVPKEEEDEKLLLKLDWYINDDHRASLTYQDNSGNTVRDFWAESFPGAPTATAESNRYNQAETLQATVLQVFSDWTENLSTEFKLSSKKVTTEQDPLLGANFSQFSIGTPNGGSLFIGPDQFRHANELENDRLGLKIKADYYLTDDHKLTFGWEHEELDIYNLFVFGSLGFAEFASIEDFENNLGFHVYQNALDGNPASAVDEFQYDIDTFYLQDEWTATDDLTVTYGLRYTKYSNDDLPALNQNFVDRHGYSNQGNFDGLTLLEPRAGFTYTYDDDTVIRGGVGLFGGGGPNVWLSNSYGNDGVRKTFAGCFGGCSDGRGTPQEVLDFLDAGGFSGGNSDTNSIAPDFEINSVWKVNLGIERNQDLGILGDAWLLTADAIISDVKNAAIYRELNFQQVDTAPDGRPIYNEVGPFDLSLENTDKGSAQVWSFSAAKNFYTDNGTFNFDMGYTYQDVTEVNPGNAFIAFEGYAMPANSDFQSQTEYNSEFEVRHSFTSNLSWSDEIWADNLSTISIAYTARSGRHYSHTMRSSLATFGGFPGADFADWNAFSSQSLYIPTGASDPIVSFADGFDQDGFFSYINSEDCLAGNAGSISRRHGCESNWIHRFDVRFMQEVQITGDHALELILDLENIGNMLNDDWGRAESYTQPFNAPVVDVAIEGGQYVYSNFTQPQPNVAKVPSVWKVQLGIRYKF</sequence>
<evidence type="ECO:0000256" key="6">
    <source>
        <dbReference type="ARBA" id="ARBA00023237"/>
    </source>
</evidence>
<keyword evidence="2" id="KW-0813">Transport</keyword>
<gene>
    <name evidence="10" type="ORF">GARC_1422</name>
</gene>
<evidence type="ECO:0000313" key="10">
    <source>
        <dbReference type="EMBL" id="GAC18397.1"/>
    </source>
</evidence>
<keyword evidence="11" id="KW-1185">Reference proteome</keyword>
<dbReference type="eggNOG" id="COG4771">
    <property type="taxonomic scope" value="Bacteria"/>
</dbReference>
<accession>K6YJQ3</accession>
<organism evidence="10 11">
    <name type="scientific">Paraglaciecola arctica BSs20135</name>
    <dbReference type="NCBI Taxonomy" id="493475"/>
    <lineage>
        <taxon>Bacteria</taxon>
        <taxon>Pseudomonadati</taxon>
        <taxon>Pseudomonadota</taxon>
        <taxon>Gammaproteobacteria</taxon>
        <taxon>Alteromonadales</taxon>
        <taxon>Alteromonadaceae</taxon>
        <taxon>Paraglaciecola</taxon>
    </lineage>
</organism>
<dbReference type="PANTHER" id="PTHR30069">
    <property type="entry name" value="TONB-DEPENDENT OUTER MEMBRANE RECEPTOR"/>
    <property type="match status" value="1"/>
</dbReference>
<dbReference type="PANTHER" id="PTHR30069:SF46">
    <property type="entry name" value="OAR PROTEIN"/>
    <property type="match status" value="1"/>
</dbReference>
<feature type="chain" id="PRO_5003897335" description="TonB-dependent receptor" evidence="7">
    <location>
        <begin position="31"/>
        <end position="1057"/>
    </location>
</feature>
<comment type="subcellular location">
    <subcellularLocation>
        <location evidence="1">Cell outer membrane</location>
        <topology evidence="1">Multi-pass membrane protein</topology>
    </subcellularLocation>
</comment>
<dbReference type="EMBL" id="BAEO01000017">
    <property type="protein sequence ID" value="GAC18397.1"/>
    <property type="molecule type" value="Genomic_DNA"/>
</dbReference>
<keyword evidence="6" id="KW-0998">Cell outer membrane</keyword>
<protein>
    <recommendedName>
        <fullName evidence="12">TonB-dependent receptor</fullName>
    </recommendedName>
</protein>
<dbReference type="InterPro" id="IPR008969">
    <property type="entry name" value="CarboxyPept-like_regulatory"/>
</dbReference>
<dbReference type="InterPro" id="IPR037066">
    <property type="entry name" value="Plug_dom_sf"/>
</dbReference>
<evidence type="ECO:0000313" key="11">
    <source>
        <dbReference type="Proteomes" id="UP000006327"/>
    </source>
</evidence>
<dbReference type="Gene3D" id="2.60.40.1120">
    <property type="entry name" value="Carboxypeptidase-like, regulatory domain"/>
    <property type="match status" value="1"/>
</dbReference>
<keyword evidence="7" id="KW-0732">Signal</keyword>
<feature type="domain" description="TonB-dependent transporter Oar-like beta-barrel" evidence="9">
    <location>
        <begin position="252"/>
        <end position="998"/>
    </location>
</feature>
<keyword evidence="5" id="KW-0472">Membrane</keyword>
<feature type="domain" description="TonB-dependent receptor plug" evidence="8">
    <location>
        <begin position="145"/>
        <end position="244"/>
    </location>
</feature>
<evidence type="ECO:0000256" key="7">
    <source>
        <dbReference type="SAM" id="SignalP"/>
    </source>
</evidence>
<dbReference type="GO" id="GO:0044718">
    <property type="term" value="P:siderophore transmembrane transport"/>
    <property type="evidence" value="ECO:0007669"/>
    <property type="project" value="TreeGrafter"/>
</dbReference>
<dbReference type="Pfam" id="PF25183">
    <property type="entry name" value="OMP_b-brl_4"/>
    <property type="match status" value="1"/>
</dbReference>
<evidence type="ECO:0000256" key="5">
    <source>
        <dbReference type="ARBA" id="ARBA00023136"/>
    </source>
</evidence>
<reference evidence="10 11" key="1">
    <citation type="journal article" date="2017" name="Antonie Van Leeuwenhoek">
        <title>Rhizobium rhizosphaerae sp. nov., a novel species isolated from rice rhizosphere.</title>
        <authorList>
            <person name="Zhao J.J."/>
            <person name="Zhang J."/>
            <person name="Zhang R.J."/>
            <person name="Zhang C.W."/>
            <person name="Yin H.Q."/>
            <person name="Zhang X.X."/>
        </authorList>
    </citation>
    <scope>NUCLEOTIDE SEQUENCE [LARGE SCALE GENOMIC DNA]</scope>
    <source>
        <strain evidence="10 11">BSs20135</strain>
    </source>
</reference>
<evidence type="ECO:0000259" key="9">
    <source>
        <dbReference type="Pfam" id="PF25183"/>
    </source>
</evidence>
<dbReference type="Gene3D" id="2.170.130.10">
    <property type="entry name" value="TonB-dependent receptor, plug domain"/>
    <property type="match status" value="1"/>
</dbReference>
<evidence type="ECO:0000256" key="3">
    <source>
        <dbReference type="ARBA" id="ARBA00022452"/>
    </source>
</evidence>
<dbReference type="Proteomes" id="UP000006327">
    <property type="component" value="Unassembled WGS sequence"/>
</dbReference>
<dbReference type="GO" id="GO:0015344">
    <property type="term" value="F:siderophore uptake transmembrane transporter activity"/>
    <property type="evidence" value="ECO:0007669"/>
    <property type="project" value="TreeGrafter"/>
</dbReference>
<dbReference type="InterPro" id="IPR012910">
    <property type="entry name" value="Plug_dom"/>
</dbReference>
<dbReference type="InterPro" id="IPR036942">
    <property type="entry name" value="Beta-barrel_TonB_sf"/>
</dbReference>
<evidence type="ECO:0000259" key="8">
    <source>
        <dbReference type="Pfam" id="PF07715"/>
    </source>
</evidence>
<dbReference type="OrthoDB" id="9768147at2"/>
<dbReference type="RefSeq" id="WP_007618198.1">
    <property type="nucleotide sequence ID" value="NZ_BAEO01000017.1"/>
</dbReference>
<evidence type="ECO:0000256" key="1">
    <source>
        <dbReference type="ARBA" id="ARBA00004571"/>
    </source>
</evidence>